<evidence type="ECO:0000313" key="4">
    <source>
        <dbReference type="Proteomes" id="UP000192578"/>
    </source>
</evidence>
<dbReference type="InterPro" id="IPR011333">
    <property type="entry name" value="SKP1/BTB/POZ_sf"/>
</dbReference>
<keyword evidence="4" id="KW-1185">Reference proteome</keyword>
<dbReference type="CDD" id="cd18186">
    <property type="entry name" value="BTB_POZ_ZBTB_KLHL-like"/>
    <property type="match status" value="1"/>
</dbReference>
<sequence length="517" mass="58263">MFSKRTANSDRNAEDVEFDADSDSLIALELHEQLTTTAASSSVHPFPQDYQQWMAALLGDSRFKEYFDVEFKLKNSPTLGAEHRGSVPAHKLVLATRNRQFAELLRREKGREISLFEPDIPTAVFADLISYIYTGEIEFPRKVLPLASLLYAAKKYQVEPLYTNCKDWILHRIPRAQPRHLILLFQRALDLHLDDLVPLCSLLMEQRTVDTVKDPYFLGVKANLIGRLLDLNAFTGISEREMFERVLHWAHVRQAEWPVEKGKEPPTLRTILDPVIHKFCLASIPKDPLAAIITETGIFTEKEQLDISLFLLGRKKDLGQFSARMRKVNHKDFVAIQMAPPAQSVKPSKRTVKNGFKKLAEKSKSVTDLSKLGHEPTRDGRRRTSNISMPLGPPEHRFAVHADMNYFIGREVSLHGADDVVVQNIVANLPAPADAGSCCSNPSTISRAGEERTNWLRAATCMDLADSSADEVTLNRHFVRRVYRKTKLIPMPPPPAPSKPSRKGLNSIFSMKGSADI</sequence>
<accession>A0A1W0WL63</accession>
<evidence type="ECO:0000256" key="1">
    <source>
        <dbReference type="SAM" id="MobiDB-lite"/>
    </source>
</evidence>
<organism evidence="3 4">
    <name type="scientific">Hypsibius exemplaris</name>
    <name type="common">Freshwater tardigrade</name>
    <dbReference type="NCBI Taxonomy" id="2072580"/>
    <lineage>
        <taxon>Eukaryota</taxon>
        <taxon>Metazoa</taxon>
        <taxon>Ecdysozoa</taxon>
        <taxon>Tardigrada</taxon>
        <taxon>Eutardigrada</taxon>
        <taxon>Parachela</taxon>
        <taxon>Hypsibioidea</taxon>
        <taxon>Hypsibiidae</taxon>
        <taxon>Hypsibius</taxon>
    </lineage>
</organism>
<dbReference type="Pfam" id="PF00651">
    <property type="entry name" value="BTB"/>
    <property type="match status" value="1"/>
</dbReference>
<dbReference type="OrthoDB" id="624345at2759"/>
<feature type="domain" description="BTB" evidence="2">
    <location>
        <begin position="67"/>
        <end position="141"/>
    </location>
</feature>
<dbReference type="EMBL" id="MTYJ01000081">
    <property type="protein sequence ID" value="OQV15912.1"/>
    <property type="molecule type" value="Genomic_DNA"/>
</dbReference>
<dbReference type="PANTHER" id="PTHR45774">
    <property type="entry name" value="BTB/POZ DOMAIN-CONTAINING"/>
    <property type="match status" value="1"/>
</dbReference>
<dbReference type="Proteomes" id="UP000192578">
    <property type="component" value="Unassembled WGS sequence"/>
</dbReference>
<name>A0A1W0WL63_HYPEX</name>
<proteinExistence type="predicted"/>
<feature type="region of interest" description="Disordered" evidence="1">
    <location>
        <begin position="363"/>
        <end position="392"/>
    </location>
</feature>
<dbReference type="InterPro" id="IPR000210">
    <property type="entry name" value="BTB/POZ_dom"/>
</dbReference>
<evidence type="ECO:0000259" key="2">
    <source>
        <dbReference type="PROSITE" id="PS50097"/>
    </source>
</evidence>
<dbReference type="SUPFAM" id="SSF54695">
    <property type="entry name" value="POZ domain"/>
    <property type="match status" value="1"/>
</dbReference>
<dbReference type="PROSITE" id="PS50097">
    <property type="entry name" value="BTB"/>
    <property type="match status" value="1"/>
</dbReference>
<reference evidence="4" key="1">
    <citation type="submission" date="2017-01" db="EMBL/GenBank/DDBJ databases">
        <title>Comparative genomics of anhydrobiosis in the tardigrade Hypsibius dujardini.</title>
        <authorList>
            <person name="Yoshida Y."/>
            <person name="Koutsovoulos G."/>
            <person name="Laetsch D."/>
            <person name="Stevens L."/>
            <person name="Kumar S."/>
            <person name="Horikawa D."/>
            <person name="Ishino K."/>
            <person name="Komine S."/>
            <person name="Tomita M."/>
            <person name="Blaxter M."/>
            <person name="Arakawa K."/>
        </authorList>
    </citation>
    <scope>NUCLEOTIDE SEQUENCE [LARGE SCALE GENOMIC DNA]</scope>
    <source>
        <strain evidence="4">Z151</strain>
    </source>
</reference>
<dbReference type="SMART" id="SM00225">
    <property type="entry name" value="BTB"/>
    <property type="match status" value="1"/>
</dbReference>
<comment type="caution">
    <text evidence="3">The sequence shown here is derived from an EMBL/GenBank/DDBJ whole genome shotgun (WGS) entry which is preliminary data.</text>
</comment>
<dbReference type="AlphaFoldDB" id="A0A1W0WL63"/>
<dbReference type="PANTHER" id="PTHR45774:SF3">
    <property type="entry name" value="BTB (POZ) DOMAIN-CONTAINING 2B-RELATED"/>
    <property type="match status" value="1"/>
</dbReference>
<gene>
    <name evidence="3" type="ORF">BV898_10008</name>
</gene>
<protein>
    <recommendedName>
        <fullName evidence="2">BTB domain-containing protein</fullName>
    </recommendedName>
</protein>
<evidence type="ECO:0000313" key="3">
    <source>
        <dbReference type="EMBL" id="OQV15912.1"/>
    </source>
</evidence>
<feature type="compositionally biased region" description="Basic and acidic residues" evidence="1">
    <location>
        <begin position="363"/>
        <end position="379"/>
    </location>
</feature>
<dbReference type="Gene3D" id="3.30.710.10">
    <property type="entry name" value="Potassium Channel Kv1.1, Chain A"/>
    <property type="match status" value="1"/>
</dbReference>